<sequence>LRKAAALAPHAPRRWGAGPPSQPPEVKPIEKDNQDVICATAGRLLDAIDSGKISLMFVQVVVLDEADQMLDLAVGLEGTVTAITDGRDMPGKEDRQTLLFSATMPDFQTRQFHSALKKPPHRAKLRVGHYTEDEKGGSCKHITQHVCKVRDMDDRWQRLGRDMMELWGPTKERREGKGIIFTNRIALANPLEQGLRRFGITAGQLHGKQTQDMREEVVKKFRKGEYEVLIASNVASRGLDFPDIRLVVQFELPKTVEIYTHRIGRTGRNGQTGTALSYFQVGGGGYDAKLAKPLLEFLRLNDQRPPEFLEELVEPGASRRRSRSRDRRGSDPRGSGGGREHDRGGSGGGGGGGGYGGGGYGGGGCGGGGGGGGGCGGYGGGCGGGCGGWGG</sequence>
<dbReference type="PROSITE" id="PS51192">
    <property type="entry name" value="HELICASE_ATP_BIND_1"/>
    <property type="match status" value="1"/>
</dbReference>
<dbReference type="SUPFAM" id="SSF52540">
    <property type="entry name" value="P-loop containing nucleoside triphosphate hydrolases"/>
    <property type="match status" value="1"/>
</dbReference>
<dbReference type="EC" id="3.6.4.13" evidence="1"/>
<keyword evidence="4" id="KW-0347">Helicase</keyword>
<evidence type="ECO:0000256" key="4">
    <source>
        <dbReference type="ARBA" id="ARBA00022806"/>
    </source>
</evidence>
<evidence type="ECO:0000256" key="1">
    <source>
        <dbReference type="ARBA" id="ARBA00012552"/>
    </source>
</evidence>
<name>A0ABN9QTS9_9DINO</name>
<keyword evidence="2" id="KW-0547">Nucleotide-binding</keyword>
<accession>A0ABN9QTS9</accession>
<evidence type="ECO:0000256" key="5">
    <source>
        <dbReference type="ARBA" id="ARBA00022840"/>
    </source>
</evidence>
<organism evidence="9 10">
    <name type="scientific">Prorocentrum cordatum</name>
    <dbReference type="NCBI Taxonomy" id="2364126"/>
    <lineage>
        <taxon>Eukaryota</taxon>
        <taxon>Sar</taxon>
        <taxon>Alveolata</taxon>
        <taxon>Dinophyceae</taxon>
        <taxon>Prorocentrales</taxon>
        <taxon>Prorocentraceae</taxon>
        <taxon>Prorocentrum</taxon>
    </lineage>
</organism>
<evidence type="ECO:0000256" key="2">
    <source>
        <dbReference type="ARBA" id="ARBA00022741"/>
    </source>
</evidence>
<dbReference type="PANTHER" id="PTHR47958">
    <property type="entry name" value="ATP-DEPENDENT RNA HELICASE DBP3"/>
    <property type="match status" value="1"/>
</dbReference>
<feature type="domain" description="Helicase ATP-binding" evidence="7">
    <location>
        <begin position="1"/>
        <end position="122"/>
    </location>
</feature>
<dbReference type="Gene3D" id="3.40.50.300">
    <property type="entry name" value="P-loop containing nucleotide triphosphate hydrolases"/>
    <property type="match status" value="2"/>
</dbReference>
<evidence type="ECO:0000259" key="7">
    <source>
        <dbReference type="PROSITE" id="PS51192"/>
    </source>
</evidence>
<proteinExistence type="predicted"/>
<dbReference type="InterPro" id="IPR027417">
    <property type="entry name" value="P-loop_NTPase"/>
</dbReference>
<dbReference type="Proteomes" id="UP001189429">
    <property type="component" value="Unassembled WGS sequence"/>
</dbReference>
<evidence type="ECO:0000313" key="9">
    <source>
        <dbReference type="EMBL" id="CAK0807493.1"/>
    </source>
</evidence>
<reference evidence="9" key="1">
    <citation type="submission" date="2023-10" db="EMBL/GenBank/DDBJ databases">
        <authorList>
            <person name="Chen Y."/>
            <person name="Shah S."/>
            <person name="Dougan E. K."/>
            <person name="Thang M."/>
            <person name="Chan C."/>
        </authorList>
    </citation>
    <scope>NUCLEOTIDE SEQUENCE [LARGE SCALE GENOMIC DNA]</scope>
</reference>
<dbReference type="InterPro" id="IPR014001">
    <property type="entry name" value="Helicase_ATP-bd"/>
</dbReference>
<dbReference type="SMART" id="SM00490">
    <property type="entry name" value="HELICc"/>
    <property type="match status" value="1"/>
</dbReference>
<feature type="domain" description="Helicase C-terminal" evidence="8">
    <location>
        <begin position="162"/>
        <end position="313"/>
    </location>
</feature>
<evidence type="ECO:0000256" key="6">
    <source>
        <dbReference type="SAM" id="MobiDB-lite"/>
    </source>
</evidence>
<keyword evidence="3" id="KW-0378">Hydrolase</keyword>
<feature type="region of interest" description="Disordered" evidence="6">
    <location>
        <begin position="309"/>
        <end position="353"/>
    </location>
</feature>
<feature type="region of interest" description="Disordered" evidence="6">
    <location>
        <begin position="1"/>
        <end position="26"/>
    </location>
</feature>
<gene>
    <name evidence="9" type="ORF">PCOR1329_LOCUS13362</name>
</gene>
<evidence type="ECO:0000259" key="8">
    <source>
        <dbReference type="PROSITE" id="PS51194"/>
    </source>
</evidence>
<keyword evidence="5" id="KW-0067">ATP-binding</keyword>
<dbReference type="Pfam" id="PF00271">
    <property type="entry name" value="Helicase_C"/>
    <property type="match status" value="1"/>
</dbReference>
<dbReference type="InterPro" id="IPR001650">
    <property type="entry name" value="Helicase_C-like"/>
</dbReference>
<evidence type="ECO:0000256" key="3">
    <source>
        <dbReference type="ARBA" id="ARBA00022801"/>
    </source>
</evidence>
<protein>
    <recommendedName>
        <fullName evidence="1">RNA helicase</fullName>
        <ecNumber evidence="1">3.6.4.13</ecNumber>
    </recommendedName>
</protein>
<dbReference type="InterPro" id="IPR011545">
    <property type="entry name" value="DEAD/DEAH_box_helicase_dom"/>
</dbReference>
<dbReference type="PROSITE" id="PS51194">
    <property type="entry name" value="HELICASE_CTER"/>
    <property type="match status" value="1"/>
</dbReference>
<keyword evidence="10" id="KW-1185">Reference proteome</keyword>
<feature type="non-terminal residue" evidence="9">
    <location>
        <position position="391"/>
    </location>
</feature>
<comment type="caution">
    <text evidence="9">The sequence shown here is derived from an EMBL/GenBank/DDBJ whole genome shotgun (WGS) entry which is preliminary data.</text>
</comment>
<feature type="non-terminal residue" evidence="9">
    <location>
        <position position="1"/>
    </location>
</feature>
<dbReference type="Pfam" id="PF00270">
    <property type="entry name" value="DEAD"/>
    <property type="match status" value="1"/>
</dbReference>
<dbReference type="EMBL" id="CAUYUJ010003943">
    <property type="protein sequence ID" value="CAK0807493.1"/>
    <property type="molecule type" value="Genomic_DNA"/>
</dbReference>
<dbReference type="CDD" id="cd18787">
    <property type="entry name" value="SF2_C_DEAD"/>
    <property type="match status" value="1"/>
</dbReference>
<evidence type="ECO:0000313" key="10">
    <source>
        <dbReference type="Proteomes" id="UP001189429"/>
    </source>
</evidence>